<dbReference type="InParanoid" id="A0A1X7SU85"/>
<evidence type="ECO:0000256" key="4">
    <source>
        <dbReference type="ARBA" id="ARBA00022759"/>
    </source>
</evidence>
<proteinExistence type="predicted"/>
<dbReference type="Pfam" id="PF17917">
    <property type="entry name" value="RT_RNaseH"/>
    <property type="match status" value="1"/>
</dbReference>
<evidence type="ECO:0000259" key="7">
    <source>
        <dbReference type="Pfam" id="PF17917"/>
    </source>
</evidence>
<dbReference type="STRING" id="400682.A0A1X7SU85"/>
<keyword evidence="1" id="KW-0808">Transferase</keyword>
<dbReference type="eggNOG" id="KOG0017">
    <property type="taxonomic scope" value="Eukaryota"/>
</dbReference>
<dbReference type="InterPro" id="IPR043502">
    <property type="entry name" value="DNA/RNA_pol_sf"/>
</dbReference>
<dbReference type="GO" id="GO:0004519">
    <property type="term" value="F:endonuclease activity"/>
    <property type="evidence" value="ECO:0007669"/>
    <property type="project" value="UniProtKB-KW"/>
</dbReference>
<dbReference type="Gene3D" id="3.10.20.370">
    <property type="match status" value="1"/>
</dbReference>
<keyword evidence="6" id="KW-0695">RNA-directed DNA polymerase</keyword>
<evidence type="ECO:0000256" key="2">
    <source>
        <dbReference type="ARBA" id="ARBA00022695"/>
    </source>
</evidence>
<dbReference type="AlphaFoldDB" id="A0A1X7SU85"/>
<name>A0A1X7SU85_AMPQE</name>
<evidence type="ECO:0000313" key="8">
    <source>
        <dbReference type="EnsemblMetazoa" id="Aqu2.1.05661_001"/>
    </source>
</evidence>
<dbReference type="EnsemblMetazoa" id="Aqu2.1.05661_001">
    <property type="protein sequence ID" value="Aqu2.1.05661_001"/>
    <property type="gene ID" value="Aqu2.1.05661"/>
</dbReference>
<dbReference type="PANTHER" id="PTHR34072">
    <property type="entry name" value="ENZYMATIC POLYPROTEIN-RELATED"/>
    <property type="match status" value="1"/>
</dbReference>
<dbReference type="PANTHER" id="PTHR34072:SF52">
    <property type="entry name" value="RIBONUCLEASE H"/>
    <property type="match status" value="1"/>
</dbReference>
<dbReference type="GO" id="GO:0016787">
    <property type="term" value="F:hydrolase activity"/>
    <property type="evidence" value="ECO:0007669"/>
    <property type="project" value="UniProtKB-KW"/>
</dbReference>
<dbReference type="SUPFAM" id="SSF56672">
    <property type="entry name" value="DNA/RNA polymerases"/>
    <property type="match status" value="1"/>
</dbReference>
<keyword evidence="4" id="KW-0255">Endonuclease</keyword>
<organism evidence="8">
    <name type="scientific">Amphimedon queenslandica</name>
    <name type="common">Sponge</name>
    <dbReference type="NCBI Taxonomy" id="400682"/>
    <lineage>
        <taxon>Eukaryota</taxon>
        <taxon>Metazoa</taxon>
        <taxon>Porifera</taxon>
        <taxon>Demospongiae</taxon>
        <taxon>Heteroscleromorpha</taxon>
        <taxon>Haplosclerida</taxon>
        <taxon>Niphatidae</taxon>
        <taxon>Amphimedon</taxon>
    </lineage>
</organism>
<keyword evidence="5" id="KW-0378">Hydrolase</keyword>
<reference evidence="8" key="1">
    <citation type="submission" date="2017-05" db="UniProtKB">
        <authorList>
            <consortium name="EnsemblMetazoa"/>
        </authorList>
    </citation>
    <scope>IDENTIFICATION</scope>
</reference>
<sequence>TDDEGEDHPIGYFSRKLLPREEKYSTIEKECLAIKLDVQAFRVYLLGKPFTIQTDHRALEWLDRVKENNARLTRWSLLMQPYQYQTQYRPGKINGNADALSRSFPNATNDHL</sequence>
<keyword evidence="3" id="KW-0540">Nuclease</keyword>
<evidence type="ECO:0000256" key="5">
    <source>
        <dbReference type="ARBA" id="ARBA00022801"/>
    </source>
</evidence>
<accession>A0A1X7SU85</accession>
<evidence type="ECO:0000256" key="6">
    <source>
        <dbReference type="ARBA" id="ARBA00022918"/>
    </source>
</evidence>
<keyword evidence="2" id="KW-0548">Nucleotidyltransferase</keyword>
<feature type="domain" description="Reverse transcriptase RNase H-like" evidence="7">
    <location>
        <begin position="2"/>
        <end position="82"/>
    </location>
</feature>
<dbReference type="InterPro" id="IPR041373">
    <property type="entry name" value="RT_RNaseH"/>
</dbReference>
<dbReference type="CDD" id="cd09274">
    <property type="entry name" value="RNase_HI_RT_Ty3"/>
    <property type="match status" value="1"/>
</dbReference>
<evidence type="ECO:0000256" key="3">
    <source>
        <dbReference type="ARBA" id="ARBA00022722"/>
    </source>
</evidence>
<evidence type="ECO:0000256" key="1">
    <source>
        <dbReference type="ARBA" id="ARBA00022679"/>
    </source>
</evidence>
<protein>
    <recommendedName>
        <fullName evidence="7">Reverse transcriptase RNase H-like domain-containing protein</fullName>
    </recommendedName>
</protein>
<dbReference type="GO" id="GO:0003964">
    <property type="term" value="F:RNA-directed DNA polymerase activity"/>
    <property type="evidence" value="ECO:0007669"/>
    <property type="project" value="UniProtKB-KW"/>
</dbReference>